<dbReference type="InterPro" id="IPR053728">
    <property type="entry name" value="Alginate_Permeability_Chnl"/>
</dbReference>
<evidence type="ECO:0000259" key="1">
    <source>
        <dbReference type="Pfam" id="PF13372"/>
    </source>
</evidence>
<gene>
    <name evidence="2" type="ORF">AUP42_08825</name>
</gene>
<feature type="domain" description="Alginate export" evidence="1">
    <location>
        <begin position="21"/>
        <end position="406"/>
    </location>
</feature>
<reference evidence="2 3" key="1">
    <citation type="submission" date="2015-12" db="EMBL/GenBank/DDBJ databases">
        <title>Genome sequence of Thalassospira lucentensis MCCC 1A02072.</title>
        <authorList>
            <person name="Lu L."/>
            <person name="Lai Q."/>
            <person name="Shao Z."/>
            <person name="Qian P."/>
        </authorList>
    </citation>
    <scope>NUCLEOTIDE SEQUENCE [LARGE SCALE GENOMIC DNA]</scope>
    <source>
        <strain evidence="2 3">MCCC 1A02072</strain>
    </source>
</reference>
<evidence type="ECO:0000313" key="3">
    <source>
        <dbReference type="Proteomes" id="UP000076335"/>
    </source>
</evidence>
<dbReference type="EMBL" id="LPVY01000002">
    <property type="protein sequence ID" value="KZB68999.1"/>
    <property type="molecule type" value="Genomic_DNA"/>
</dbReference>
<dbReference type="SUPFAM" id="SSF56935">
    <property type="entry name" value="Porins"/>
    <property type="match status" value="1"/>
</dbReference>
<dbReference type="Gene3D" id="2.40.160.100">
    <property type="match status" value="1"/>
</dbReference>
<name>A0A154LAE0_9PROT</name>
<dbReference type="Proteomes" id="UP000076335">
    <property type="component" value="Unassembled WGS sequence"/>
</dbReference>
<dbReference type="Pfam" id="PF13372">
    <property type="entry name" value="Alginate_exp"/>
    <property type="match status" value="1"/>
</dbReference>
<organism evidence="2 3">
    <name type="scientific">Thalassospira lucentensis</name>
    <dbReference type="NCBI Taxonomy" id="168935"/>
    <lineage>
        <taxon>Bacteria</taxon>
        <taxon>Pseudomonadati</taxon>
        <taxon>Pseudomonadota</taxon>
        <taxon>Alphaproteobacteria</taxon>
        <taxon>Rhodospirillales</taxon>
        <taxon>Thalassospiraceae</taxon>
        <taxon>Thalassospira</taxon>
    </lineage>
</organism>
<accession>A0A154LAE0</accession>
<dbReference type="AlphaFoldDB" id="A0A154LAE0"/>
<dbReference type="InterPro" id="IPR025388">
    <property type="entry name" value="Alginate_export_dom"/>
</dbReference>
<evidence type="ECO:0000313" key="2">
    <source>
        <dbReference type="EMBL" id="KZB68999.1"/>
    </source>
</evidence>
<protein>
    <recommendedName>
        <fullName evidence="1">Alginate export domain-containing protein</fullName>
    </recommendedName>
</protein>
<proteinExistence type="predicted"/>
<sequence>MPPDPFDPFKYIKLGGDPDKYLSLGGSIRERYEYTNNPVFGDDSQDENGVWLQRANLHADMHLGPYLRVFSELSSAIEEGRAGGPSPVDENKLDLQNAFADLSFGLGGNGDMTIRAGRQELEFGSGRLVDTREGTNVRRTFDGFRGGVDLPGWKVDTVAVRPRRDHDGVFDDETNDDEALWGVYAVGQPDLLLVGTLDLYYLGFHDDFGNFVQAVENEKRHTVGARISGNTRGWDWNWEAAYQFGSFGDGDIAAWTLAGDTGFTFEEAPLLPRFGLRANIASGDDDPNDSDLQTFNPLFPRGNYFSQAAVLGPRNFFNVNPHLNLQVTDSFSLNSDVNFYWRLEKNDGVYSPSGQVIREPGGSDARYVATGISVEAVWALMNNVDFTAIYTRLEPGAFIRQTGESKAVDFLELTARFRF</sequence>
<comment type="caution">
    <text evidence="2">The sequence shown here is derived from an EMBL/GenBank/DDBJ whole genome shotgun (WGS) entry which is preliminary data.</text>
</comment>